<keyword evidence="3" id="KW-1185">Reference proteome</keyword>
<dbReference type="Gene3D" id="3.40.630.30">
    <property type="match status" value="1"/>
</dbReference>
<reference evidence="2" key="1">
    <citation type="journal article" date="2014" name="Int. J. Syst. Evol. Microbiol.">
        <title>Complete genome sequence of Corynebacterium casei LMG S-19264T (=DSM 44701T), isolated from a smear-ripened cheese.</title>
        <authorList>
            <consortium name="US DOE Joint Genome Institute (JGI-PGF)"/>
            <person name="Walter F."/>
            <person name="Albersmeier A."/>
            <person name="Kalinowski J."/>
            <person name="Ruckert C."/>
        </authorList>
    </citation>
    <scope>NUCLEOTIDE SEQUENCE</scope>
    <source>
        <strain evidence="2">CGMCC 1.12754</strain>
    </source>
</reference>
<dbReference type="SUPFAM" id="SSF55729">
    <property type="entry name" value="Acyl-CoA N-acyltransferases (Nat)"/>
    <property type="match status" value="1"/>
</dbReference>
<accession>A0A917HN44</accession>
<dbReference type="CDD" id="cd04301">
    <property type="entry name" value="NAT_SF"/>
    <property type="match status" value="1"/>
</dbReference>
<protein>
    <submittedName>
        <fullName evidence="2">Acetoin utilization protein AcuA</fullName>
    </submittedName>
</protein>
<evidence type="ECO:0000313" key="2">
    <source>
        <dbReference type="EMBL" id="GGG85065.1"/>
    </source>
</evidence>
<dbReference type="InterPro" id="IPR024699">
    <property type="entry name" value="AcuA"/>
</dbReference>
<proteinExistence type="predicted"/>
<dbReference type="GO" id="GO:0019152">
    <property type="term" value="F:acetoin dehydrogenase (NAD+) activity"/>
    <property type="evidence" value="ECO:0007669"/>
    <property type="project" value="InterPro"/>
</dbReference>
<gene>
    <name evidence="2" type="primary">acuA</name>
    <name evidence="2" type="ORF">GCM10011398_33510</name>
</gene>
<dbReference type="PROSITE" id="PS51186">
    <property type="entry name" value="GNAT"/>
    <property type="match status" value="1"/>
</dbReference>
<reference evidence="2" key="2">
    <citation type="submission" date="2020-09" db="EMBL/GenBank/DDBJ databases">
        <authorList>
            <person name="Sun Q."/>
            <person name="Zhou Y."/>
        </authorList>
    </citation>
    <scope>NUCLEOTIDE SEQUENCE</scope>
    <source>
        <strain evidence="2">CGMCC 1.12754</strain>
    </source>
</reference>
<feature type="domain" description="N-acetyltransferase" evidence="1">
    <location>
        <begin position="19"/>
        <end position="192"/>
    </location>
</feature>
<dbReference type="AlphaFoldDB" id="A0A917HN44"/>
<organism evidence="2 3">
    <name type="scientific">Virgibacillus oceani</name>
    <dbReference type="NCBI Taxonomy" id="1479511"/>
    <lineage>
        <taxon>Bacteria</taxon>
        <taxon>Bacillati</taxon>
        <taxon>Bacillota</taxon>
        <taxon>Bacilli</taxon>
        <taxon>Bacillales</taxon>
        <taxon>Bacillaceae</taxon>
        <taxon>Virgibacillus</taxon>
    </lineage>
</organism>
<dbReference type="RefSeq" id="WP_188456517.1">
    <property type="nucleotide sequence ID" value="NZ_BMFR01000019.1"/>
</dbReference>
<dbReference type="Pfam" id="PF00583">
    <property type="entry name" value="Acetyltransf_1"/>
    <property type="match status" value="1"/>
</dbReference>
<evidence type="ECO:0000313" key="3">
    <source>
        <dbReference type="Proteomes" id="UP000622860"/>
    </source>
</evidence>
<dbReference type="EMBL" id="BMFR01000019">
    <property type="protein sequence ID" value="GGG85065.1"/>
    <property type="molecule type" value="Genomic_DNA"/>
</dbReference>
<dbReference type="Proteomes" id="UP000622860">
    <property type="component" value="Unassembled WGS sequence"/>
</dbReference>
<dbReference type="InterPro" id="IPR016181">
    <property type="entry name" value="Acyl_CoA_acyltransferase"/>
</dbReference>
<name>A0A917HN44_9BACI</name>
<evidence type="ECO:0000259" key="1">
    <source>
        <dbReference type="PROSITE" id="PS51186"/>
    </source>
</evidence>
<dbReference type="InterPro" id="IPR000182">
    <property type="entry name" value="GNAT_dom"/>
</dbReference>
<dbReference type="GO" id="GO:0016747">
    <property type="term" value="F:acyltransferase activity, transferring groups other than amino-acyl groups"/>
    <property type="evidence" value="ECO:0007669"/>
    <property type="project" value="InterPro"/>
</dbReference>
<sequence length="217" mass="25178">MNHSKTYHSLTSNSAKGTIKIEGPLTSLELQNYYFHENLTAFRPADKQFEAIKSIADFPEGRIIIARTEDTIIGYVTYLHPDPLERWSKFNMDDLIELGAVEVIPEYRGEKIASGLLQVSMMDNYMENYIIISTEYYWHWDLNGTKLSIWNYRKVMEKMMAAGGLLPAPTDDPEIISHPANCLMVRIGKHVPEESIKQFDTLRFLQRHNYRNMREGL</sequence>
<dbReference type="GO" id="GO:0045150">
    <property type="term" value="P:acetoin catabolic process"/>
    <property type="evidence" value="ECO:0007669"/>
    <property type="project" value="InterPro"/>
</dbReference>
<dbReference type="PIRSF" id="PIRSF021278">
    <property type="entry name" value="AcuA"/>
    <property type="match status" value="1"/>
</dbReference>
<comment type="caution">
    <text evidence="2">The sequence shown here is derived from an EMBL/GenBank/DDBJ whole genome shotgun (WGS) entry which is preliminary data.</text>
</comment>